<dbReference type="Pfam" id="PF00004">
    <property type="entry name" value="AAA"/>
    <property type="match status" value="1"/>
</dbReference>
<dbReference type="AlphaFoldDB" id="A0A150JCG9"/>
<dbReference type="InterPro" id="IPR027417">
    <property type="entry name" value="P-loop_NTPase"/>
</dbReference>
<evidence type="ECO:0000256" key="9">
    <source>
        <dbReference type="HAMAP-Rule" id="MF_00553"/>
    </source>
</evidence>
<keyword evidence="4 9" id="KW-0547">Nucleotide-binding</keyword>
<accession>A0A150JGU4</accession>
<organism evidence="12 14">
    <name type="scientific">Candidatus Methanofastidiosum methylothiophilum</name>
    <dbReference type="NCBI Taxonomy" id="1705564"/>
    <lineage>
        <taxon>Archaea</taxon>
        <taxon>Methanobacteriati</taxon>
        <taxon>Methanobacteriota</taxon>
        <taxon>Stenosarchaea group</taxon>
        <taxon>Candidatus Methanofastidiosia</taxon>
        <taxon>Candidatus Methanofastidiosales</taxon>
        <taxon>Candidatus Methanofastidiosaceae</taxon>
        <taxon>Candidatus Methanofastidiosum</taxon>
    </lineage>
</organism>
<accession>A0A150JM42</accession>
<comment type="caution">
    <text evidence="12">The sequence shown here is derived from an EMBL/GenBank/DDBJ whole genome shotgun (WGS) entry which is preliminary data.</text>
</comment>
<dbReference type="PROSITE" id="PS00674">
    <property type="entry name" value="AAA"/>
    <property type="match status" value="1"/>
</dbReference>
<reference evidence="12 14" key="1">
    <citation type="journal article" date="2016" name="ISME J.">
        <title>Chasing the elusive Euryarchaeota class WSA2: genomes reveal a uniquely fastidious methyl-reducing methanogen.</title>
        <authorList>
            <person name="Nobu M.K."/>
            <person name="Narihiro T."/>
            <person name="Kuroda K."/>
            <person name="Mei R."/>
            <person name="Liu W.T."/>
        </authorList>
    </citation>
    <scope>NUCLEOTIDE SEQUENCE [LARGE SCALE GENOMIC DNA]</scope>
    <source>
        <strain evidence="12">ADurb1013_Bin02101</strain>
        <strain evidence="13">ADurb1213_Bin02801</strain>
    </source>
</reference>
<dbReference type="InterPro" id="IPR003960">
    <property type="entry name" value="ATPase_AAA_CS"/>
</dbReference>
<evidence type="ECO:0000256" key="3">
    <source>
        <dbReference type="ARBA" id="ARBA00022490"/>
    </source>
</evidence>
<keyword evidence="3 9" id="KW-0963">Cytoplasm</keyword>
<dbReference type="InterPro" id="IPR023501">
    <property type="entry name" value="Nucleotidase_PAN"/>
</dbReference>
<dbReference type="Pfam" id="PF16450">
    <property type="entry name" value="Prot_ATP_ID_OB_C"/>
    <property type="match status" value="1"/>
</dbReference>
<feature type="binding site" evidence="9">
    <location>
        <position position="335"/>
    </location>
    <ligand>
        <name>ATP</name>
        <dbReference type="ChEBI" id="CHEBI:30616"/>
    </ligand>
</feature>
<evidence type="ECO:0000313" key="13">
    <source>
        <dbReference type="EMBL" id="KYC58296.1"/>
    </source>
</evidence>
<keyword evidence="8 9" id="KW-0143">Chaperone</keyword>
<dbReference type="EMBL" id="LNJB01000005">
    <property type="protein sequence ID" value="KYC54942.1"/>
    <property type="molecule type" value="Genomic_DNA"/>
</dbReference>
<evidence type="ECO:0000256" key="10">
    <source>
        <dbReference type="RuleBase" id="RU003651"/>
    </source>
</evidence>
<dbReference type="InterPro" id="IPR003959">
    <property type="entry name" value="ATPase_AAA_core"/>
</dbReference>
<comment type="function">
    <text evidence="9">ATPase which is responsible for recognizing, binding, unfolding and translocation of substrate proteins into the archaeal 20S proteasome core particle. Is essential for opening the gate of the 20S proteasome via an interaction with its C-terminus, thereby allowing substrate entry and access to the site of proteolysis. Thus, the C-termini of the proteasomal ATPase function like a 'key in a lock' to induce gate opening and therefore regulate proteolysis. Unfolding activity requires energy from ATP hydrolysis, whereas ATP binding alone promotes ATPase-20S proteasome association which triggers gate opening, and supports translocation of unfolded substrates.</text>
</comment>
<dbReference type="GO" id="GO:0005737">
    <property type="term" value="C:cytoplasm"/>
    <property type="evidence" value="ECO:0007669"/>
    <property type="project" value="UniProtKB-SubCell"/>
</dbReference>
<feature type="binding site" evidence="9">
    <location>
        <begin position="196"/>
        <end position="201"/>
    </location>
    <ligand>
        <name>ATP</name>
        <dbReference type="ChEBI" id="CHEBI:30616"/>
    </ligand>
</feature>
<proteinExistence type="inferred from homology"/>
<dbReference type="GO" id="GO:0010498">
    <property type="term" value="P:proteasomal protein catabolic process"/>
    <property type="evidence" value="ECO:0007669"/>
    <property type="project" value="UniProtKB-UniRule"/>
</dbReference>
<dbReference type="Gene3D" id="2.40.50.140">
    <property type="entry name" value="Nucleic acid-binding proteins"/>
    <property type="match status" value="1"/>
</dbReference>
<comment type="subcellular location">
    <subcellularLocation>
        <location evidence="1 9">Cytoplasm</location>
    </subcellularLocation>
</comment>
<protein>
    <recommendedName>
        <fullName evidence="9">Proteasome-activating nucleotidase</fullName>
        <shortName evidence="9">PAN</shortName>
    </recommendedName>
    <alternativeName>
        <fullName evidence="9">Proteasomal ATPase</fullName>
    </alternativeName>
    <alternativeName>
        <fullName evidence="9">Proteasome regulatory ATPase</fullName>
    </alternativeName>
    <alternativeName>
        <fullName evidence="9">Proteasome regulatory particle</fullName>
    </alternativeName>
</protein>
<comment type="domain">
    <text evidence="9">Consists of three main regions, an N-terminal coiled-coil domain that may assist in substrate recognition, an interdomain involved in PAN hexamerization, and a C-terminal ATPase domain of the AAA type.</text>
</comment>
<dbReference type="InterPro" id="IPR012340">
    <property type="entry name" value="NA-bd_OB-fold"/>
</dbReference>
<dbReference type="NCBIfam" id="TIGR01242">
    <property type="entry name" value="proteasome-activating nucleotidase"/>
    <property type="match status" value="1"/>
</dbReference>
<dbReference type="PATRIC" id="fig|1706433.3.peg.567"/>
<dbReference type="SUPFAM" id="SSF52540">
    <property type="entry name" value="P-loop containing nucleoside triphosphate hydrolases"/>
    <property type="match status" value="1"/>
</dbReference>
<dbReference type="SMART" id="SM00382">
    <property type="entry name" value="AAA"/>
    <property type="match status" value="1"/>
</dbReference>
<evidence type="ECO:0000259" key="11">
    <source>
        <dbReference type="SMART" id="SM00382"/>
    </source>
</evidence>
<dbReference type="GO" id="GO:0016887">
    <property type="term" value="F:ATP hydrolysis activity"/>
    <property type="evidence" value="ECO:0007669"/>
    <property type="project" value="UniProtKB-UniRule"/>
</dbReference>
<dbReference type="GO" id="GO:0005524">
    <property type="term" value="F:ATP binding"/>
    <property type="evidence" value="ECO:0007669"/>
    <property type="project" value="UniProtKB-UniRule"/>
</dbReference>
<dbReference type="Pfam" id="PF17862">
    <property type="entry name" value="AAA_lid_3"/>
    <property type="match status" value="1"/>
</dbReference>
<dbReference type="FunFam" id="3.40.50.300:FF:000033">
    <property type="entry name" value="26S protease regulatory subunit 6B"/>
    <property type="match status" value="1"/>
</dbReference>
<evidence type="ECO:0000256" key="5">
    <source>
        <dbReference type="ARBA" id="ARBA00022840"/>
    </source>
</evidence>
<gene>
    <name evidence="9 12" type="primary">pan</name>
    <name evidence="12" type="ORF">AN188_00568</name>
    <name evidence="13" type="ORF">APG09_00314</name>
</gene>
<dbReference type="InterPro" id="IPR003593">
    <property type="entry name" value="AAA+_ATPase"/>
</dbReference>
<evidence type="ECO:0000313" key="14">
    <source>
        <dbReference type="Proteomes" id="UP000092420"/>
    </source>
</evidence>
<dbReference type="GO" id="GO:0022623">
    <property type="term" value="C:proteasome-activating nucleotidase complex"/>
    <property type="evidence" value="ECO:0007669"/>
    <property type="project" value="UniProtKB-UniRule"/>
</dbReference>
<accession>A0A150JCG9</accession>
<dbReference type="PANTHER" id="PTHR23073">
    <property type="entry name" value="26S PROTEASOME REGULATORY SUBUNIT"/>
    <property type="match status" value="1"/>
</dbReference>
<dbReference type="InterPro" id="IPR032501">
    <property type="entry name" value="Prot_ATP_ID_OB_2nd"/>
</dbReference>
<dbReference type="HAMAP" id="MF_00553">
    <property type="entry name" value="PAN"/>
    <property type="match status" value="1"/>
</dbReference>
<feature type="coiled-coil region" evidence="9">
    <location>
        <begin position="38"/>
        <end position="72"/>
    </location>
</feature>
<dbReference type="NCBIfam" id="NF003069">
    <property type="entry name" value="PRK03992.1"/>
    <property type="match status" value="1"/>
</dbReference>
<sequence>MFGVLIVDSSIKYRTKRLDEEDVYENDVQYNDKIIERLKLLEIQNRSFITEKIRLEKENENLKKELDRLNAPPLITGVVVEAIDPSKIIIKSSSGPKFVVGACSNVDIKDLVPGALVACNQRNLSIMEVLPSTKDPEVCGMEVLDKTGVTYCEIGGLRDQINKIKETVELPLKKPELFDKVGIEPPHGVLLHGPPGNGKTLIVKAVANETDSTFIRVVGSEFVRKYIGEGARMVREVFNLAREKSPSILFIDEIDAIGARRVDTGISGDREVARTMMQLLAELDGFDPRGQVKILGATNRVDILDPALLRPGRFDRLIEIPPPTKDGCLDIFKIHSRNMNIKNLDYSEIIDLIDGLSGAEIRSLCTEAGMAAIREDRDYVTSEDFKCSISRIASSEYPNNSLIGMYG</sequence>
<evidence type="ECO:0000313" key="12">
    <source>
        <dbReference type="EMBL" id="KYC54942.1"/>
    </source>
</evidence>
<dbReference type="GO" id="GO:0043335">
    <property type="term" value="P:protein unfolding"/>
    <property type="evidence" value="ECO:0007669"/>
    <property type="project" value="UniProtKB-UniRule"/>
</dbReference>
<dbReference type="InterPro" id="IPR050221">
    <property type="entry name" value="26S_Proteasome_ATPase"/>
</dbReference>
<evidence type="ECO:0000256" key="6">
    <source>
        <dbReference type="ARBA" id="ARBA00022942"/>
    </source>
</evidence>
<evidence type="ECO:0000256" key="2">
    <source>
        <dbReference type="ARBA" id="ARBA00006914"/>
    </source>
</evidence>
<feature type="domain" description="AAA+ ATPase" evidence="11">
    <location>
        <begin position="185"/>
        <end position="324"/>
    </location>
</feature>
<dbReference type="Proteomes" id="UP000092420">
    <property type="component" value="Unassembled WGS sequence"/>
</dbReference>
<dbReference type="InterPro" id="IPR041569">
    <property type="entry name" value="AAA_lid_3"/>
</dbReference>
<name>A0A150JCG9_9EURY</name>
<comment type="subunit">
    <text evidence="9">Homohexamer. The hexameric complex has a two-ring architecture resembling a top hat that caps the 20S proteasome core at one or both ends. Upon ATP-binding, the C-terminus of PAN interacts with the alpha-rings of the proteasome core by binding to the intersubunit pockets.</text>
</comment>
<keyword evidence="7 9" id="KW-0175">Coiled coil</keyword>
<evidence type="ECO:0000256" key="4">
    <source>
        <dbReference type="ARBA" id="ARBA00022741"/>
    </source>
</evidence>
<evidence type="ECO:0000256" key="7">
    <source>
        <dbReference type="ARBA" id="ARBA00023054"/>
    </source>
</evidence>
<evidence type="ECO:0000256" key="8">
    <source>
        <dbReference type="ARBA" id="ARBA00023186"/>
    </source>
</evidence>
<evidence type="ECO:0000256" key="1">
    <source>
        <dbReference type="ARBA" id="ARBA00004496"/>
    </source>
</evidence>
<dbReference type="EMBL" id="LNJE01000003">
    <property type="protein sequence ID" value="KYC58296.1"/>
    <property type="molecule type" value="Genomic_DNA"/>
</dbReference>
<keyword evidence="5 9" id="KW-0067">ATP-binding</keyword>
<dbReference type="Gene3D" id="1.10.8.60">
    <property type="match status" value="1"/>
</dbReference>
<comment type="similarity">
    <text evidence="2 9 10">Belongs to the AAA ATPase family.</text>
</comment>
<keyword evidence="6 9" id="KW-0647">Proteasome</keyword>
<dbReference type="Gene3D" id="3.40.50.300">
    <property type="entry name" value="P-loop containing nucleotide triphosphate hydrolases"/>
    <property type="match status" value="1"/>
</dbReference>
<dbReference type="PATRIC" id="fig|1706435.3.peg.304"/>